<dbReference type="InterPro" id="IPR036525">
    <property type="entry name" value="Tubulin/FtsZ_GTPase_sf"/>
</dbReference>
<dbReference type="Gene3D" id="3.40.50.1440">
    <property type="entry name" value="Tubulin/FtsZ, GTPase domain"/>
    <property type="match status" value="1"/>
</dbReference>
<evidence type="ECO:0000259" key="1">
    <source>
        <dbReference type="Pfam" id="PF14237"/>
    </source>
</evidence>
<dbReference type="Pfam" id="PF14237">
    <property type="entry name" value="GYF_2"/>
    <property type="match status" value="1"/>
</dbReference>
<dbReference type="InterPro" id="IPR025904">
    <property type="entry name" value="Tubulin-like"/>
</dbReference>
<evidence type="ECO:0000313" key="2">
    <source>
        <dbReference type="EMBL" id="QIB33722.1"/>
    </source>
</evidence>
<name>A0A6P1YKP2_9HYPH</name>
<dbReference type="InterPro" id="IPR025640">
    <property type="entry name" value="GYF_2"/>
</dbReference>
<evidence type="ECO:0000313" key="3">
    <source>
        <dbReference type="Proteomes" id="UP000464751"/>
    </source>
</evidence>
<protein>
    <submittedName>
        <fullName evidence="2">DUF4339 domain-containing protein</fullName>
    </submittedName>
</protein>
<dbReference type="KEGG" id="apra:G3A50_08410"/>
<dbReference type="Proteomes" id="UP000464751">
    <property type="component" value="Chromosome"/>
</dbReference>
<accession>A0A6P1YKP2</accession>
<organism evidence="2 3">
    <name type="scientific">Ancylobacter pratisalsi</name>
    <dbReference type="NCBI Taxonomy" id="1745854"/>
    <lineage>
        <taxon>Bacteria</taxon>
        <taxon>Pseudomonadati</taxon>
        <taxon>Pseudomonadota</taxon>
        <taxon>Alphaproteobacteria</taxon>
        <taxon>Hyphomicrobiales</taxon>
        <taxon>Xanthobacteraceae</taxon>
        <taxon>Ancylobacter</taxon>
    </lineage>
</organism>
<gene>
    <name evidence="2" type="ORF">G3A50_08410</name>
</gene>
<proteinExistence type="predicted"/>
<dbReference type="Pfam" id="PF13809">
    <property type="entry name" value="Tubulin_2"/>
    <property type="match status" value="1"/>
</dbReference>
<keyword evidence="3" id="KW-1185">Reference proteome</keyword>
<dbReference type="AlphaFoldDB" id="A0A6P1YKP2"/>
<dbReference type="EMBL" id="CP048630">
    <property type="protein sequence ID" value="QIB33722.1"/>
    <property type="molecule type" value="Genomic_DNA"/>
</dbReference>
<reference evidence="2 3" key="1">
    <citation type="submission" date="2020-02" db="EMBL/GenBank/DDBJ databases">
        <authorList>
            <person name="Li G."/>
        </authorList>
    </citation>
    <scope>NUCLEOTIDE SEQUENCE [LARGE SCALE GENOMIC DNA]</scope>
    <source>
        <strain evidence="2 3">DSM 102029</strain>
    </source>
</reference>
<feature type="domain" description="GYF" evidence="1">
    <location>
        <begin position="1153"/>
        <end position="1202"/>
    </location>
</feature>
<dbReference type="RefSeq" id="WP_163074817.1">
    <property type="nucleotide sequence ID" value="NZ_CP048630.1"/>
</dbReference>
<sequence length="1222" mass="135840">MADANGAIPQGETSETLRDVMPTVFIALGGTGMEILLRLRRRILQHNWSGRSVMSLDEFPPARFVYFDTDTGEARESGRAAATDLLASRVAFSKGEAIQKKVDTAHYMAEIDNYSIIKEWLPKGDLDKFDTEKGAGQVRSISRLLFYHEYTHFMDLVRAQSDRVMQNVTNDTLLQSLGLKTTPQLRIVVVASSAGGTGSGAFLDVGYALRSMRAPSPHQVDLFLMLPGGYKDANKDRVFANTYAALSELEFCMLGSRNPPYVQRWTDLERPGAEVSTPYSEVYLFDRENIAGQQTGNKDDVFDMVADILFEDFGSSDFARRKRSISVNQNQHKIGRHFPQLPDWLKDGLSYSRAYSAIGQTMVMSNASVQVEEHLARNNSAMVRAFFGMALDSQQKAATTEQRDQFLQEWIRITPKAFVDDYDERARFSQAPITDFGLVDYILLRADKSSITAMISAEVEQDIAGLLGRVPDHRAWEGEVRRIVEMRQRDVDGRVGTGATYGPKGAEVAQSRAHFEAALLSRGLDDGGLYAELYRLLDDQERGGLEYTIDLVAKLHARIDDSGGGIIARLRSAEEAYAERASRLNVEQLQASIDRLQQAAQSSFLTGGGRKACEKYLNQVRDDLIAMLQARLRAIACREAVILLEHVVQFLGMPQGIDERGETRWSGLIGEFQTGRKSVRNLLSVLDEDTLRLQDALARSDGGTFFVIKDKGVEIPPEDGDAQLAWAREAFESIGGSREIFARLDSDEGRLEILGLLRSVSNKRLGQYRERIPSVIDALRQLPLLKQQRLMENLVARALPWIRTDFSRGYRPKNDQYKMLIAVDGVRSFRAEFDEMLRSRLPAQAGITSIGYEESGVPGRIICYCELAGIPLDAISSLKSEWQLSYLREQGKPDSQPLHNHVDYLRFPDPVVPDKAALEDLIGRMKLFVEGVMLGVLRFEPVRQIYEIEVARGDWNRIGSEKYLRRRGFMPNQQTQLQEQVKRRLGKLGAIEFLALAALAQWYARRVYTELRIEVDEKGATRNRGGIGFHTCLALAEQYQSQSRQVGGTLPGNLSTAEALERLQDAVPDWTVAIAGTVDDADGTEVSRDPSLSATRRATDKRAVNWSLFNEATLLRIAAGGPALEQASVQAPGPVNGASPPPAAPMPPSPRYWLFNRDGQVAGPYDASAFRILAEVGQLSPELKVCPEGSQNWVTLSEVPALERLLSPAGAAPPPPRPPSLS</sequence>